<evidence type="ECO:0000313" key="1">
    <source>
        <dbReference type="EMBL" id="GMS92948.1"/>
    </source>
</evidence>
<name>A0AAV5TEY3_9BILA</name>
<reference evidence="1" key="1">
    <citation type="submission" date="2023-10" db="EMBL/GenBank/DDBJ databases">
        <title>Genome assembly of Pristionchus species.</title>
        <authorList>
            <person name="Yoshida K."/>
            <person name="Sommer R.J."/>
        </authorList>
    </citation>
    <scope>NUCLEOTIDE SEQUENCE</scope>
    <source>
        <strain evidence="1">RS0144</strain>
    </source>
</reference>
<accession>A0AAV5TEY3</accession>
<evidence type="ECO:0000313" key="2">
    <source>
        <dbReference type="Proteomes" id="UP001432027"/>
    </source>
</evidence>
<dbReference type="Proteomes" id="UP001432027">
    <property type="component" value="Unassembled WGS sequence"/>
</dbReference>
<feature type="non-terminal residue" evidence="1">
    <location>
        <position position="141"/>
    </location>
</feature>
<dbReference type="EMBL" id="BTSX01000004">
    <property type="protein sequence ID" value="GMS92948.1"/>
    <property type="molecule type" value="Genomic_DNA"/>
</dbReference>
<dbReference type="AlphaFoldDB" id="A0AAV5TEY3"/>
<organism evidence="1 2">
    <name type="scientific">Pristionchus entomophagus</name>
    <dbReference type="NCBI Taxonomy" id="358040"/>
    <lineage>
        <taxon>Eukaryota</taxon>
        <taxon>Metazoa</taxon>
        <taxon>Ecdysozoa</taxon>
        <taxon>Nematoda</taxon>
        <taxon>Chromadorea</taxon>
        <taxon>Rhabditida</taxon>
        <taxon>Rhabditina</taxon>
        <taxon>Diplogasteromorpha</taxon>
        <taxon>Diplogasteroidea</taxon>
        <taxon>Neodiplogasteridae</taxon>
        <taxon>Pristionchus</taxon>
    </lineage>
</organism>
<protein>
    <submittedName>
        <fullName evidence="1">Uncharacterized protein</fullName>
    </submittedName>
</protein>
<sequence length="141" mass="15632">HGPSQRRRCGFHAGDEKVRACCEQVNLTEVRVLSHLLFVGVSEACRFVLDVVVLQGALDVLDDELVELLLCCSNSADRVPADDRPVSDCGEHQGQHHADRLAHLLHQLNESVHVIHQRLAIIVRVAEAEQNLVDDVGNHDL</sequence>
<gene>
    <name evidence="1" type="ORF">PENTCL1PPCAC_15123</name>
</gene>
<keyword evidence="2" id="KW-1185">Reference proteome</keyword>
<comment type="caution">
    <text evidence="1">The sequence shown here is derived from an EMBL/GenBank/DDBJ whole genome shotgun (WGS) entry which is preliminary data.</text>
</comment>
<proteinExistence type="predicted"/>
<feature type="non-terminal residue" evidence="1">
    <location>
        <position position="1"/>
    </location>
</feature>